<dbReference type="InterPro" id="IPR025716">
    <property type="entry name" value="Post-transcriptional_regulator"/>
</dbReference>
<protein>
    <submittedName>
        <fullName evidence="1">Post-transcriptional regulator</fullName>
    </submittedName>
</protein>
<evidence type="ECO:0000313" key="2">
    <source>
        <dbReference type="Proteomes" id="UP001596233"/>
    </source>
</evidence>
<dbReference type="Pfam" id="PF13797">
    <property type="entry name" value="Post_transc_reg"/>
    <property type="match status" value="1"/>
</dbReference>
<reference evidence="2" key="1">
    <citation type="journal article" date="2019" name="Int. J. Syst. Evol. Microbiol.">
        <title>The Global Catalogue of Microorganisms (GCM) 10K type strain sequencing project: providing services to taxonomists for standard genome sequencing and annotation.</title>
        <authorList>
            <consortium name="The Broad Institute Genomics Platform"/>
            <consortium name="The Broad Institute Genome Sequencing Center for Infectious Disease"/>
            <person name="Wu L."/>
            <person name="Ma J."/>
        </authorList>
    </citation>
    <scope>NUCLEOTIDE SEQUENCE [LARGE SCALE GENOMIC DNA]</scope>
    <source>
        <strain evidence="2">PCU 280</strain>
    </source>
</reference>
<dbReference type="Proteomes" id="UP001596233">
    <property type="component" value="Unassembled WGS sequence"/>
</dbReference>
<sequence length="79" mass="9098">MTRIEWDSDLEELCKSKAEELRLLGYDHVEASEVWSCVSAKYAKNGKPELHQVVSDILSLKPNQFMNFLMLNAYKGDSF</sequence>
<comment type="caution">
    <text evidence="1">The sequence shown here is derived from an EMBL/GenBank/DDBJ whole genome shotgun (WGS) entry which is preliminary data.</text>
</comment>
<keyword evidence="2" id="KW-1185">Reference proteome</keyword>
<gene>
    <name evidence="1" type="ORF">ACFP56_02865</name>
</gene>
<dbReference type="EMBL" id="JBHSTE010000001">
    <property type="protein sequence ID" value="MFC6331549.1"/>
    <property type="molecule type" value="Genomic_DNA"/>
</dbReference>
<accession>A0ABW1UZ82</accession>
<organism evidence="1 2">
    <name type="scientific">Paenibacillus septentrionalis</name>
    <dbReference type="NCBI Taxonomy" id="429342"/>
    <lineage>
        <taxon>Bacteria</taxon>
        <taxon>Bacillati</taxon>
        <taxon>Bacillota</taxon>
        <taxon>Bacilli</taxon>
        <taxon>Bacillales</taxon>
        <taxon>Paenibacillaceae</taxon>
        <taxon>Paenibacillus</taxon>
    </lineage>
</organism>
<name>A0ABW1UZ82_9BACL</name>
<evidence type="ECO:0000313" key="1">
    <source>
        <dbReference type="EMBL" id="MFC6331549.1"/>
    </source>
</evidence>
<proteinExistence type="predicted"/>
<dbReference type="RefSeq" id="WP_379230912.1">
    <property type="nucleotide sequence ID" value="NZ_JBHSTE010000001.1"/>
</dbReference>